<organism evidence="3 4">
    <name type="scientific">Linum tenue</name>
    <dbReference type="NCBI Taxonomy" id="586396"/>
    <lineage>
        <taxon>Eukaryota</taxon>
        <taxon>Viridiplantae</taxon>
        <taxon>Streptophyta</taxon>
        <taxon>Embryophyta</taxon>
        <taxon>Tracheophyta</taxon>
        <taxon>Spermatophyta</taxon>
        <taxon>Magnoliopsida</taxon>
        <taxon>eudicotyledons</taxon>
        <taxon>Gunneridae</taxon>
        <taxon>Pentapetalae</taxon>
        <taxon>rosids</taxon>
        <taxon>fabids</taxon>
        <taxon>Malpighiales</taxon>
        <taxon>Linaceae</taxon>
        <taxon>Linum</taxon>
    </lineage>
</organism>
<keyword evidence="4" id="KW-1185">Reference proteome</keyword>
<dbReference type="InterPro" id="IPR050804">
    <property type="entry name" value="MCC"/>
</dbReference>
<name>A0AAV0KCY2_9ROSI</name>
<evidence type="ECO:0000256" key="1">
    <source>
        <dbReference type="ARBA" id="ARBA00023054"/>
    </source>
</evidence>
<keyword evidence="1" id="KW-0175">Coiled coil</keyword>
<comment type="caution">
    <text evidence="3">The sequence shown here is derived from an EMBL/GenBank/DDBJ whole genome shotgun (WGS) entry which is preliminary data.</text>
</comment>
<dbReference type="AlphaFoldDB" id="A0AAV0KCY2"/>
<feature type="non-terminal residue" evidence="3">
    <location>
        <position position="1"/>
    </location>
</feature>
<gene>
    <name evidence="3" type="ORF">LITE_LOCUS18045</name>
</gene>
<protein>
    <recommendedName>
        <fullName evidence="2">MATH domain-containing protein</fullName>
    </recommendedName>
</protein>
<evidence type="ECO:0000259" key="2">
    <source>
        <dbReference type="PROSITE" id="PS50144"/>
    </source>
</evidence>
<feature type="domain" description="MATH" evidence="2">
    <location>
        <begin position="39"/>
        <end position="167"/>
    </location>
</feature>
<dbReference type="Gene3D" id="2.60.210.10">
    <property type="entry name" value="Apoptosis, Tumor Necrosis Factor Receptor Associated Protein 2, Chain A"/>
    <property type="match status" value="1"/>
</dbReference>
<dbReference type="PANTHER" id="PTHR46236">
    <property type="entry name" value="TRAF-LIKE SUPERFAMILY PROTEIN"/>
    <property type="match status" value="1"/>
</dbReference>
<sequence length="172" mass="19688">FCFAGSFLSTQQFRHTVFSLLLYLELGKLSRAVMKMMETKEFTLKVENFSKRKETEIYSDIFLAAGYRWRIMVYPKGKRGIPGFLAAYVQFVDWNTKPWGWTVPAIINLTLVDQLNGTSSVRDCSATNFHGNSDNSWGFNYLVSQTDLHDPQKGFLVDDTLLIEAVVSTVKY</sequence>
<proteinExistence type="predicted"/>
<dbReference type="PANTHER" id="PTHR46236:SF35">
    <property type="entry name" value="MATH DOMAIN-CONTAINING PROTEIN"/>
    <property type="match status" value="1"/>
</dbReference>
<dbReference type="InterPro" id="IPR002083">
    <property type="entry name" value="MATH/TRAF_dom"/>
</dbReference>
<dbReference type="Proteomes" id="UP001154282">
    <property type="component" value="Unassembled WGS sequence"/>
</dbReference>
<dbReference type="Pfam" id="PF22486">
    <property type="entry name" value="MATH_2"/>
    <property type="match status" value="1"/>
</dbReference>
<dbReference type="CDD" id="cd00121">
    <property type="entry name" value="MATH"/>
    <property type="match status" value="1"/>
</dbReference>
<dbReference type="PROSITE" id="PS50144">
    <property type="entry name" value="MATH"/>
    <property type="match status" value="1"/>
</dbReference>
<dbReference type="SMART" id="SM00061">
    <property type="entry name" value="MATH"/>
    <property type="match status" value="1"/>
</dbReference>
<accession>A0AAV0KCY2</accession>
<dbReference type="InterPro" id="IPR008974">
    <property type="entry name" value="TRAF-like"/>
</dbReference>
<evidence type="ECO:0000313" key="4">
    <source>
        <dbReference type="Proteomes" id="UP001154282"/>
    </source>
</evidence>
<dbReference type="EMBL" id="CAMGYJ010000005">
    <property type="protein sequence ID" value="CAI0419568.1"/>
    <property type="molecule type" value="Genomic_DNA"/>
</dbReference>
<evidence type="ECO:0000313" key="3">
    <source>
        <dbReference type="EMBL" id="CAI0419568.1"/>
    </source>
</evidence>
<dbReference type="SUPFAM" id="SSF49599">
    <property type="entry name" value="TRAF domain-like"/>
    <property type="match status" value="1"/>
</dbReference>
<reference evidence="3" key="1">
    <citation type="submission" date="2022-08" db="EMBL/GenBank/DDBJ databases">
        <authorList>
            <person name="Gutierrez-Valencia J."/>
        </authorList>
    </citation>
    <scope>NUCLEOTIDE SEQUENCE</scope>
</reference>